<comment type="caution">
    <text evidence="3">The sequence shown here is derived from an EMBL/GenBank/DDBJ whole genome shotgun (WGS) entry which is preliminary data.</text>
</comment>
<reference evidence="3 4" key="1">
    <citation type="journal article" date="2014" name="Genome Biol. Evol.">
        <title>The secreted proteins of Achlya hypogyna and Thraustotheca clavata identify the ancestral oomycete secretome and reveal gene acquisitions by horizontal gene transfer.</title>
        <authorList>
            <person name="Misner I."/>
            <person name="Blouin N."/>
            <person name="Leonard G."/>
            <person name="Richards T.A."/>
            <person name="Lane C.E."/>
        </authorList>
    </citation>
    <scope>NUCLEOTIDE SEQUENCE [LARGE SCALE GENOMIC DNA]</scope>
    <source>
        <strain evidence="3 4">ATCC 34112</strain>
    </source>
</reference>
<feature type="transmembrane region" description="Helical" evidence="1">
    <location>
        <begin position="143"/>
        <end position="165"/>
    </location>
</feature>
<dbReference type="Proteomes" id="UP000243217">
    <property type="component" value="Unassembled WGS sequence"/>
</dbReference>
<keyword evidence="1" id="KW-0812">Transmembrane</keyword>
<evidence type="ECO:0000256" key="1">
    <source>
        <dbReference type="SAM" id="Phobius"/>
    </source>
</evidence>
<keyword evidence="4" id="KW-1185">Reference proteome</keyword>
<feature type="transmembrane region" description="Helical" evidence="1">
    <location>
        <begin position="324"/>
        <end position="342"/>
    </location>
</feature>
<keyword evidence="1" id="KW-0472">Membrane</keyword>
<evidence type="ECO:0000256" key="2">
    <source>
        <dbReference type="SAM" id="SignalP"/>
    </source>
</evidence>
<keyword evidence="2" id="KW-0732">Signal</keyword>
<evidence type="ECO:0000313" key="4">
    <source>
        <dbReference type="Proteomes" id="UP000243217"/>
    </source>
</evidence>
<feature type="transmembrane region" description="Helical" evidence="1">
    <location>
        <begin position="108"/>
        <end position="134"/>
    </location>
</feature>
<feature type="signal peptide" evidence="2">
    <location>
        <begin position="1"/>
        <end position="24"/>
    </location>
</feature>
<organism evidence="3 4">
    <name type="scientific">Thraustotheca clavata</name>
    <dbReference type="NCBI Taxonomy" id="74557"/>
    <lineage>
        <taxon>Eukaryota</taxon>
        <taxon>Sar</taxon>
        <taxon>Stramenopiles</taxon>
        <taxon>Oomycota</taxon>
        <taxon>Saprolegniomycetes</taxon>
        <taxon>Saprolegniales</taxon>
        <taxon>Achlyaceae</taxon>
        <taxon>Thraustotheca</taxon>
    </lineage>
</organism>
<accession>A0A1V9ZK28</accession>
<keyword evidence="1" id="KW-1133">Transmembrane helix</keyword>
<name>A0A1V9ZK28_9STRA</name>
<proteinExistence type="predicted"/>
<protein>
    <submittedName>
        <fullName evidence="3">Uncharacterized protein</fullName>
    </submittedName>
</protein>
<feature type="chain" id="PRO_5012280444" evidence="2">
    <location>
        <begin position="25"/>
        <end position="363"/>
    </location>
</feature>
<dbReference type="AlphaFoldDB" id="A0A1V9ZK28"/>
<dbReference type="OrthoDB" id="59523at2759"/>
<feature type="non-terminal residue" evidence="3">
    <location>
        <position position="1"/>
    </location>
</feature>
<gene>
    <name evidence="3" type="ORF">THRCLA_06745</name>
</gene>
<sequence>VGVLLAAFLMVSVWYCSLSPDWMGQYGDDGSSHYSQGVGLWSNYTQQYGANSFDPGNSFWMPTQGNAVNSFADQCAGYRKVDCSLLEDGEYSKQYCNVMSIYCGTPVLIIQLLMSLAAGLSIVVFTWVIGMAVWPHRTFTENYLLHVSILTGFFQLIAVGLWYMFVYVKILSTTFYTDEFARCKANPTYRSCWGIRYAAYATLVCGGLFPALAIALSQLMGLKSARYRTQLKEHCKDLLDKMPYSPRGSEMIRPSDASTVKCGGAYRHRNFVVTKMQALARRVAKMSPRLVRHGGSLNKNKHIEVWNGIRENCDREFEFNPSNMGKFMFGTFIPFTLLYFLIKDEQIKRDALEGKPNDPNRYL</sequence>
<evidence type="ECO:0000313" key="3">
    <source>
        <dbReference type="EMBL" id="OQR98343.1"/>
    </source>
</evidence>
<dbReference type="EMBL" id="JNBS01001861">
    <property type="protein sequence ID" value="OQR98343.1"/>
    <property type="molecule type" value="Genomic_DNA"/>
</dbReference>
<feature type="transmembrane region" description="Helical" evidence="1">
    <location>
        <begin position="197"/>
        <end position="222"/>
    </location>
</feature>